<sequence length="2879" mass="303439">MTDSAVVTVGLPINTSQATPPGVPAVVLYGCADAAGNAATPVVRRVTVSDPCQEYGEATCSETGSCSVGGSCQARVISTLSFSSTATTKAADTSSSFADASTKTISSIVAITAAKVVRSPAVVDHTPPTIIVLDPSTTYKPGQGYSTEAGGIGRITFILVGSDFVDPGVRVVDDVDGDISASVARSHPTGSPLDTRVPRNESDPYVITYIATDSAGNRAVAFRRVYVVCPDGERVCSTFETSNGLPACSIGGGMCGPTPAHAISSSAAAVSNTPPVVTLLGKALVAMVADGGGGYGPCTQFSSTMDLCDPGVTATDVEDGNLGPQVRACGELYNIALSNGGSSRSSNSLAACRINTAVAREYQINYTVTDSAGATVWTARTVRVCPGSEVVCSDQSCSQDGICLGTDLPSSNLPSTIPVAFTAAKSPTLTLLSNDVVNGSVNLPRGRTYHLCAFGEAAIAEALCDPGVVATDRLGVNITDQVYACPPDACFLRGVACIGHELWKKGIEGCVNSNLPVGSQLEVNFVVFDPLAEVPRATATRYIAIASPCSNAAEVYCSNVNSCGSDPCDVRDQMRVITNSTTTVPQSPVLLLVDGGDPAAVEALATSLSVTSLTAPTAALNLFNGSGPLYDNQLNTILPYGKPAPYSLLPCSDVHSLVGCGALAVDATDGDISATVLVSPECPAVEPSDNSTSDRSASTDSCAKCSAWALSTGVCAPGVYALRYSVTNLDSKKASLLRVVTVEERVSLTFALNVSVPLSLSLAPPPPSPPPSNSTRGVSSIVSSTDTAADLKNAANASAVAFTVSLLRDSNLQRQLASAFLSTYRFNMLLVRRINVTTAAVLSANTNPVSSGPATAAAMSCNVHVRLTITIGIPLTSPLSFTATDGSRRRLQQNAAFHEAAVLGSLQPAPNLEGREVPPAVGAATLSCNMRHSEPETGHPDSTPEPAAQAPTATPNHKARHLHLAAKLPANAPVDGELFAVSEQVEIVGQLRMDAGSPSVRRNWPWAGNQDGGTGVSSRLLPSGTRSLLDFASSCEGAVAALLALFNATRASPSPSSLFYDFSSNGPLVITCDTPSIDSNLTSLAEATGVVSAMLDLALTVHGDEKTAGSTVSQIDSYDDILQSSAEKAIQELHDVAISAVANSTTKSNTLVRLLKNATTEDGSSAAAANNTSILLQTSTAEMDDLASYTLMTAQEVINSLGSRAPDLDSDDMEELQSCLGLRGSGRSMRISFSVAAGFSPPSPAPAAPPFQRRQRQLLVVSGGGATSSNRKTDYVAGYPLQKRLFADSSYIITGDELAVAAPRFVGQSGSTVVAGLFLYQRRIAAKGLLDLYGGCCSGGTFASGLAVSCNPIFNKTRAVTTSGATAQLRQDMLAGIGVDAAFITRSKLYSAELVSRPGDYYNVTQGSGDLNPHGVPYGFFQSAVPLPGVPADAYPLLIDTALGEQRLQKILLALKDGAYLDSELTESLTAQLVTYSPDRHVFGYWRAHFRWGAEGVIQGFMTVQGLPAVDWKLSLESGHALQVISDLLLVLLVVTYCTLTLQDLIASAREQRERARVAHLMVEAYMRNVDGFSHDSNNLTPQRPRITPSNKATSFLVRFHSSSSLSRGPSGQQNSSPTSPSRVLLEARDVPPLTDASSSLYSPLPDSPVISPGKGLSVAMPVGATAVATVGRGSIIGSPTARSPCDNSESGNGRSRWRARVCSGERHAYEAAQGDRSREGPICESTLPGETSTPSSLMALDNPAGILNGADPPVATMSQFRGIPLELRRARSSAMGAQHHNTSTTGSGPTMLSSPSAVSNSAVSMKLRSGASESNRTVLEADDRRLEAPVSTHKKPLVTLTADGEEEVHVQNKDGGELVVRKYEARITTFWVAFEIALCSIMMACLVTLFVYSIKTASRAPIESRYDVYDAPKFAQTRFFMLRRNNATSTVTNSTTDPSSATPGPGDAFRWAVPEDPSGLQQVAGMHDGINAMRELWALYNTLQGIVMVLLIMRWVHHLSFQPHLSVIAGTLARMLPDLATFVVTMIIVLVMFASLLQLMWGNASQELSTISDALIWAFSYSINGAGSDTLNAVVMNPVNQANAVYIALGWTVCICGPLLFYFTLINFILALLFFPFAHLKAAVKYEPWVWEQLRRLFVWYWQCLIRKAPGNKDMVNLVAQMLRREVLSSSRAIFSHLRISQRAKQKPLADPYDDVGAKTPGRDLGPGKHFSRAARIKVNGEDVSALQLEAMLQALSSRHRQDPGHPKDTSSQQRAKSFSSLLVSPFTTSFAASASSPSPSSRNSFLVAMVAAQLLQRLGKAPTHDDADRITPHDGEVEQAGTPDKTVSETDVKLYATPLVVKVRPGPVAEGFGASPEEFNAQEQEVHLPASRRVSKAVSFAAKGNDIMASATMWSTRFAEGDVLLPGSATPSPAVLDPTSDGLMPVVTARITMKPEPGDQGEGNVSGDGEAWKCGVGGSPLLAAAGHAADGSARPHAAARLGASLSGQTPVPLARRASQGTLTSNFERLLQQTPPRGRLLMHSGVGGHVPPSQQASLQPAVYNRVSAWSCGGAADSETDHTAARVQRLLRKVGSRSSSVVFPQRGLQAPLEGQAVNSVEADLAGGRELETVTTAPPLGDGPSGQLGQLDTCGAAWINSVEPVMDQEGQAKHPEQQQEKQQQQQPQRPLWQQFLQEKPSGDFVAPFVPPQRRWGALLVAAASSAAASVNPSTSSPSRLSVVSTAVPPMSALNTDSAGRQQPGGTGRSVTPLEDTNGVAYSERLESFSAPEDQAIAQGSKPLQQVSMIHQMRPPAVPWVGDSDTFRRVAAAAAAVGMVSIVLSAVQALLQQYESLRVEQASLQEEQQQLADSIEHLLRLVLLRRIRRWRLSRLRNLSCK</sequence>
<feature type="coiled-coil region" evidence="5">
    <location>
        <begin position="2825"/>
        <end position="2852"/>
    </location>
</feature>
<dbReference type="GO" id="GO:0016020">
    <property type="term" value="C:membrane"/>
    <property type="evidence" value="ECO:0007669"/>
    <property type="project" value="UniProtKB-SubCell"/>
</dbReference>
<evidence type="ECO:0000256" key="5">
    <source>
        <dbReference type="SAM" id="Coils"/>
    </source>
</evidence>
<evidence type="ECO:0000256" key="2">
    <source>
        <dbReference type="ARBA" id="ARBA00022692"/>
    </source>
</evidence>
<comment type="subcellular location">
    <subcellularLocation>
        <location evidence="1">Membrane</location>
        <topology evidence="1">Multi-pass membrane protein</topology>
    </subcellularLocation>
</comment>
<evidence type="ECO:0000259" key="9">
    <source>
        <dbReference type="Pfam" id="PF16403"/>
    </source>
</evidence>
<dbReference type="Proteomes" id="UP001054857">
    <property type="component" value="Unassembled WGS sequence"/>
</dbReference>
<keyword evidence="4 7" id="KW-0472">Membrane</keyword>
<keyword evidence="2 7" id="KW-0812">Transmembrane</keyword>
<feature type="region of interest" description="Disordered" evidence="6">
    <location>
        <begin position="1675"/>
        <end position="1698"/>
    </location>
</feature>
<feature type="region of interest" description="Disordered" evidence="6">
    <location>
        <begin position="2303"/>
        <end position="2327"/>
    </location>
</feature>
<name>A0AAD3E1R8_9CHLO</name>
<feature type="domain" description="Polycystin cation channel PKD1/PKD2" evidence="8">
    <location>
        <begin position="1979"/>
        <end position="2114"/>
    </location>
</feature>
<gene>
    <name evidence="10" type="ORF">Agub_g13376</name>
</gene>
<feature type="compositionally biased region" description="Basic and acidic residues" evidence="6">
    <location>
        <begin position="2649"/>
        <end position="2658"/>
    </location>
</feature>
<dbReference type="InterPro" id="IPR013783">
    <property type="entry name" value="Ig-like_fold"/>
</dbReference>
<feature type="transmembrane region" description="Helical" evidence="7">
    <location>
        <begin position="2085"/>
        <end position="2116"/>
    </location>
</feature>
<dbReference type="Gene3D" id="2.60.40.10">
    <property type="entry name" value="Immunoglobulins"/>
    <property type="match status" value="2"/>
</dbReference>
<reference evidence="10 11" key="1">
    <citation type="journal article" date="2021" name="Sci. Rep.">
        <title>Genome sequencing of the multicellular alga Astrephomene provides insights into convergent evolution of germ-soma differentiation.</title>
        <authorList>
            <person name="Yamashita S."/>
            <person name="Yamamoto K."/>
            <person name="Matsuzaki R."/>
            <person name="Suzuki S."/>
            <person name="Yamaguchi H."/>
            <person name="Hirooka S."/>
            <person name="Minakuchi Y."/>
            <person name="Miyagishima S."/>
            <person name="Kawachi M."/>
            <person name="Toyoda A."/>
            <person name="Nozaki H."/>
        </authorList>
    </citation>
    <scope>NUCLEOTIDE SEQUENCE [LARGE SCALE GENOMIC DNA]</scope>
    <source>
        <strain evidence="10 11">NIES-4017</strain>
    </source>
</reference>
<feature type="compositionally biased region" description="Polar residues" evidence="6">
    <location>
        <begin position="1613"/>
        <end position="1622"/>
    </location>
</feature>
<feature type="transmembrane region" description="Helical" evidence="7">
    <location>
        <begin position="1977"/>
        <end position="1997"/>
    </location>
</feature>
<dbReference type="InterPro" id="IPR051223">
    <property type="entry name" value="Polycystin"/>
</dbReference>
<evidence type="ECO:0000256" key="6">
    <source>
        <dbReference type="SAM" id="MobiDB-lite"/>
    </source>
</evidence>
<feature type="region of interest" description="Disordered" evidence="6">
    <location>
        <begin position="930"/>
        <end position="960"/>
    </location>
</feature>
<feature type="compositionally biased region" description="Low complexity" evidence="6">
    <location>
        <begin position="1603"/>
        <end position="1612"/>
    </location>
</feature>
<feature type="compositionally biased region" description="Low complexity" evidence="6">
    <location>
        <begin position="2659"/>
        <end position="2668"/>
    </location>
</feature>
<feature type="region of interest" description="Disordered" evidence="6">
    <location>
        <begin position="2190"/>
        <end position="2210"/>
    </location>
</feature>
<feature type="region of interest" description="Disordered" evidence="6">
    <location>
        <begin position="2730"/>
        <end position="2753"/>
    </location>
</feature>
<keyword evidence="5" id="KW-0175">Coiled coil</keyword>
<dbReference type="InterPro" id="IPR032179">
    <property type="entry name" value="Cry22Aa_Ig-like"/>
</dbReference>
<dbReference type="Pfam" id="PF16403">
    <property type="entry name" value="Bact_surface_Ig-like"/>
    <property type="match status" value="1"/>
</dbReference>
<protein>
    <recommendedName>
        <fullName evidence="12">Polycystin cation channel PKD1/PKD2 domain-containing protein</fullName>
    </recommendedName>
</protein>
<feature type="transmembrane region" description="Helical" evidence="7">
    <location>
        <begin position="1871"/>
        <end position="1895"/>
    </location>
</feature>
<feature type="domain" description="Pesticidal crystal protein Cry22Aa Ig-like" evidence="9">
    <location>
        <begin position="158"/>
        <end position="227"/>
    </location>
</feature>
<accession>A0AAD3E1R8</accession>
<evidence type="ECO:0000259" key="8">
    <source>
        <dbReference type="Pfam" id="PF08016"/>
    </source>
</evidence>
<evidence type="ECO:0000256" key="1">
    <source>
        <dbReference type="ARBA" id="ARBA00004141"/>
    </source>
</evidence>
<dbReference type="PANTHER" id="PTHR10877:SF183">
    <property type="entry name" value="AT14535P-RELATED"/>
    <property type="match status" value="1"/>
</dbReference>
<proteinExistence type="predicted"/>
<feature type="region of interest" description="Disordered" evidence="6">
    <location>
        <begin position="1603"/>
        <end position="1622"/>
    </location>
</feature>
<dbReference type="PANTHER" id="PTHR10877">
    <property type="entry name" value="POLYCYSTIN FAMILY MEMBER"/>
    <property type="match status" value="1"/>
</dbReference>
<organism evidence="10 11">
    <name type="scientific">Astrephomene gubernaculifera</name>
    <dbReference type="NCBI Taxonomy" id="47775"/>
    <lineage>
        <taxon>Eukaryota</taxon>
        <taxon>Viridiplantae</taxon>
        <taxon>Chlorophyta</taxon>
        <taxon>core chlorophytes</taxon>
        <taxon>Chlorophyceae</taxon>
        <taxon>CS clade</taxon>
        <taxon>Chlamydomonadales</taxon>
        <taxon>Astrephomenaceae</taxon>
        <taxon>Astrephomene</taxon>
    </lineage>
</organism>
<evidence type="ECO:0000313" key="11">
    <source>
        <dbReference type="Proteomes" id="UP001054857"/>
    </source>
</evidence>
<evidence type="ECO:0000256" key="4">
    <source>
        <dbReference type="ARBA" id="ARBA00023136"/>
    </source>
</evidence>
<feature type="transmembrane region" description="Helical" evidence="7">
    <location>
        <begin position="2017"/>
        <end position="2042"/>
    </location>
</feature>
<dbReference type="EMBL" id="BMAR01000045">
    <property type="protein sequence ID" value="GFR51054.1"/>
    <property type="molecule type" value="Genomic_DNA"/>
</dbReference>
<feature type="region of interest" description="Disordered" evidence="6">
    <location>
        <begin position="2647"/>
        <end position="2668"/>
    </location>
</feature>
<feature type="compositionally biased region" description="Basic and acidic residues" evidence="6">
    <location>
        <begin position="2241"/>
        <end position="2250"/>
    </location>
</feature>
<feature type="compositionally biased region" description="Polar residues" evidence="6">
    <location>
        <begin position="1780"/>
        <end position="1793"/>
    </location>
</feature>
<dbReference type="Pfam" id="PF08016">
    <property type="entry name" value="PKD_channel"/>
    <property type="match status" value="1"/>
</dbReference>
<evidence type="ECO:0000256" key="7">
    <source>
        <dbReference type="SAM" id="Phobius"/>
    </source>
</evidence>
<keyword evidence="3 7" id="KW-1133">Transmembrane helix</keyword>
<keyword evidence="11" id="KW-1185">Reference proteome</keyword>
<feature type="compositionally biased region" description="Basic and acidic residues" evidence="6">
    <location>
        <begin position="2304"/>
        <end position="2318"/>
    </location>
</feature>
<feature type="region of interest" description="Disordered" evidence="6">
    <location>
        <begin position="2238"/>
        <end position="2259"/>
    </location>
</feature>
<dbReference type="InterPro" id="IPR013122">
    <property type="entry name" value="PKD1_2_channel"/>
</dbReference>
<evidence type="ECO:0000313" key="10">
    <source>
        <dbReference type="EMBL" id="GFR51054.1"/>
    </source>
</evidence>
<comment type="caution">
    <text evidence="10">The sequence shown here is derived from an EMBL/GenBank/DDBJ whole genome shotgun (WGS) entry which is preliminary data.</text>
</comment>
<feature type="region of interest" description="Disordered" evidence="6">
    <location>
        <begin position="1775"/>
        <end position="1798"/>
    </location>
</feature>
<evidence type="ECO:0008006" key="12">
    <source>
        <dbReference type="Google" id="ProtNLM"/>
    </source>
</evidence>
<feature type="compositionally biased region" description="Low complexity" evidence="6">
    <location>
        <begin position="944"/>
        <end position="955"/>
    </location>
</feature>
<evidence type="ECO:0000256" key="3">
    <source>
        <dbReference type="ARBA" id="ARBA00022989"/>
    </source>
</evidence>